<gene>
    <name evidence="2" type="ORF">PMH09_18810</name>
</gene>
<feature type="domain" description="Cupin type-2" evidence="1">
    <location>
        <begin position="30"/>
        <end position="88"/>
    </location>
</feature>
<sequence length="113" mass="13295">MQIDLKRAYCFSKKQALQEILERDLWPFSQEINAGKQDDVHWHLWNTHIYLLSGEFELLYPQNYPNPIRAGDYLFIPARALHSVKITKPSKRLIGLTMPINLDEKNNFAPEEL</sequence>
<protein>
    <submittedName>
        <fullName evidence="2">Cupin domain-containing protein</fullName>
    </submittedName>
</protein>
<dbReference type="CDD" id="cd02208">
    <property type="entry name" value="cupin_RmlC-like"/>
    <property type="match status" value="1"/>
</dbReference>
<dbReference type="Gene3D" id="2.60.120.10">
    <property type="entry name" value="Jelly Rolls"/>
    <property type="match status" value="1"/>
</dbReference>
<accession>A0ABT7C3P9</accession>
<proteinExistence type="predicted"/>
<comment type="caution">
    <text evidence="2">The sequence shown here is derived from an EMBL/GenBank/DDBJ whole genome shotgun (WGS) entry which is preliminary data.</text>
</comment>
<evidence type="ECO:0000259" key="1">
    <source>
        <dbReference type="Pfam" id="PF07883"/>
    </source>
</evidence>
<evidence type="ECO:0000313" key="3">
    <source>
        <dbReference type="Proteomes" id="UP001232992"/>
    </source>
</evidence>
<dbReference type="InterPro" id="IPR014710">
    <property type="entry name" value="RmlC-like_jellyroll"/>
</dbReference>
<dbReference type="InterPro" id="IPR011051">
    <property type="entry name" value="RmlC_Cupin_sf"/>
</dbReference>
<dbReference type="Proteomes" id="UP001232992">
    <property type="component" value="Unassembled WGS sequence"/>
</dbReference>
<dbReference type="SUPFAM" id="SSF51182">
    <property type="entry name" value="RmlC-like cupins"/>
    <property type="match status" value="1"/>
</dbReference>
<dbReference type="EMBL" id="JAQOSQ010000029">
    <property type="protein sequence ID" value="MDJ1185243.1"/>
    <property type="molecule type" value="Genomic_DNA"/>
</dbReference>
<evidence type="ECO:0000313" key="2">
    <source>
        <dbReference type="EMBL" id="MDJ1185243.1"/>
    </source>
</evidence>
<reference evidence="2 3" key="1">
    <citation type="submission" date="2023-01" db="EMBL/GenBank/DDBJ databases">
        <title>Novel diversity within Roseofilum (Cyanobacteria; Desertifilaceae) from marine benthic mats with descriptions of four novel species.</title>
        <authorList>
            <person name="Wang Y."/>
            <person name="Berthold D.E."/>
            <person name="Hu J."/>
            <person name="Lefler F.W."/>
            <person name="Laughinghouse H.D. IV."/>
        </authorList>
    </citation>
    <scope>NUCLEOTIDE SEQUENCE [LARGE SCALE GENOMIC DNA]</scope>
    <source>
        <strain evidence="2 3">BLCC-M143</strain>
    </source>
</reference>
<organism evidence="2 3">
    <name type="scientific">Roseofilum casamattae BLCC-M143</name>
    <dbReference type="NCBI Taxonomy" id="3022442"/>
    <lineage>
        <taxon>Bacteria</taxon>
        <taxon>Bacillati</taxon>
        <taxon>Cyanobacteriota</taxon>
        <taxon>Cyanophyceae</taxon>
        <taxon>Desertifilales</taxon>
        <taxon>Desertifilaceae</taxon>
        <taxon>Roseofilum</taxon>
        <taxon>Roseofilum casamattae</taxon>
    </lineage>
</organism>
<keyword evidence="3" id="KW-1185">Reference proteome</keyword>
<dbReference type="RefSeq" id="WP_283759888.1">
    <property type="nucleotide sequence ID" value="NZ_JAQOSQ010000029.1"/>
</dbReference>
<name>A0ABT7C3P9_9CYAN</name>
<dbReference type="Pfam" id="PF07883">
    <property type="entry name" value="Cupin_2"/>
    <property type="match status" value="1"/>
</dbReference>
<dbReference type="InterPro" id="IPR013096">
    <property type="entry name" value="Cupin_2"/>
</dbReference>